<evidence type="ECO:0000256" key="1">
    <source>
        <dbReference type="ARBA" id="ARBA00004123"/>
    </source>
</evidence>
<evidence type="ECO:0000313" key="9">
    <source>
        <dbReference type="Proteomes" id="UP000784294"/>
    </source>
</evidence>
<dbReference type="Pfam" id="PF00178">
    <property type="entry name" value="Ets"/>
    <property type="match status" value="1"/>
</dbReference>
<dbReference type="GO" id="GO:0043565">
    <property type="term" value="F:sequence-specific DNA binding"/>
    <property type="evidence" value="ECO:0007669"/>
    <property type="project" value="InterPro"/>
</dbReference>
<feature type="compositionally biased region" description="Low complexity" evidence="6">
    <location>
        <begin position="468"/>
        <end position="478"/>
    </location>
</feature>
<feature type="domain" description="ETS" evidence="7">
    <location>
        <begin position="1"/>
        <end position="79"/>
    </location>
</feature>
<keyword evidence="3 5" id="KW-0238">DNA-binding</keyword>
<feature type="region of interest" description="Disordered" evidence="6">
    <location>
        <begin position="341"/>
        <end position="382"/>
    </location>
</feature>
<dbReference type="FunFam" id="1.10.10.10:FF:000343">
    <property type="entry name" value="Ets at 65A, isoform C"/>
    <property type="match status" value="1"/>
</dbReference>
<dbReference type="SUPFAM" id="SSF46785">
    <property type="entry name" value="Winged helix' DNA-binding domain"/>
    <property type="match status" value="1"/>
</dbReference>
<feature type="compositionally biased region" description="Polar residues" evidence="6">
    <location>
        <begin position="352"/>
        <end position="361"/>
    </location>
</feature>
<dbReference type="InterPro" id="IPR036390">
    <property type="entry name" value="WH_DNA-bd_sf"/>
</dbReference>
<gene>
    <name evidence="8" type="ORF">PXEA_LOCUS30614</name>
</gene>
<dbReference type="PRINTS" id="PR00454">
    <property type="entry name" value="ETSDOMAIN"/>
</dbReference>
<proteinExistence type="inferred from homology"/>
<reference evidence="8" key="1">
    <citation type="submission" date="2018-11" db="EMBL/GenBank/DDBJ databases">
        <authorList>
            <consortium name="Pathogen Informatics"/>
        </authorList>
    </citation>
    <scope>NUCLEOTIDE SEQUENCE</scope>
</reference>
<sequence length="753" mass="79110">MWQFLLELLADSRNVTCITWEGTNGEFKLIDPDEVARRWGERKSKPNMNYDKLSRALRYYYDKNIMTKVHGKRYAYKFDFAGLAQAMQPQPQLTSYAAATATAPAGYIASTLTPSSSPPGTVCSSVASANGKNRLTTSGFTANARRTACHNGNSLGCNAAALGFPPSISISSMASTNAALMTSSCLSVALNSAQQQQSLSSHSHSTTPSGSLQTQAPIFSTNLTYSNASQLNSGFNVFTHPNVGMNTFPALHEASPEEKPATESVSSLTPPGTQTFGTMRDYASPSLFLGSSSVQNMAYPDILSMSYTQLGGSEMPAYRQSGPVFGHGAQQLASSHLFNVHPSNHVPPLQHSLAQTVPPQSSHDDSHARVPSTPPTTSTEVSSSCSSGFSAFHLSVNVPNNLADQVTASRDGLNADCDSTRAGMMHISPLFDQVAQALSRGASLGQQTQFNCLSASSISNEGNVTHLSSCSPSRSPSSGGSGGGIGGVGVGSCAEGVDINELCENGLDEAGPGKGENVGKEAERCQASDANKAATQVGREYRVKGHEVSTSDGDSHPSLSSFCSSSSASSSSSSSSSSSFHRPILPTNALQISPSQCDSPHTSPVALLPPPLSSSPPLQHIISESVTQSAQVYWPPSHRKSHVTVVSGRVDLPEDDNGQANRSQISPSKHKPMVTMASWLLQPQLPPSPQRPFPRLPDARGAGGNGVTKRQRDATAELKPATNNASSLNSLGIVNCAVSAGRTISSTRAQFMQ</sequence>
<dbReference type="SMART" id="SM00413">
    <property type="entry name" value="ETS"/>
    <property type="match status" value="1"/>
</dbReference>
<feature type="region of interest" description="Disordered" evidence="6">
    <location>
        <begin position="463"/>
        <end position="483"/>
    </location>
</feature>
<dbReference type="PROSITE" id="PS50061">
    <property type="entry name" value="ETS_DOMAIN_3"/>
    <property type="match status" value="1"/>
</dbReference>
<dbReference type="PANTHER" id="PTHR11849:SF304">
    <property type="entry name" value="DNA-BINDING PROTEIN D-ETS-3"/>
    <property type="match status" value="1"/>
</dbReference>
<dbReference type="Proteomes" id="UP000784294">
    <property type="component" value="Unassembled WGS sequence"/>
</dbReference>
<comment type="subcellular location">
    <subcellularLocation>
        <location evidence="1 5">Nucleus</location>
    </subcellularLocation>
</comment>
<comment type="similarity">
    <text evidence="2 5">Belongs to the ETS family.</text>
</comment>
<dbReference type="PROSITE" id="PS00346">
    <property type="entry name" value="ETS_DOMAIN_2"/>
    <property type="match status" value="1"/>
</dbReference>
<dbReference type="InterPro" id="IPR036388">
    <property type="entry name" value="WH-like_DNA-bd_sf"/>
</dbReference>
<dbReference type="OrthoDB" id="10067219at2759"/>
<comment type="caution">
    <text evidence="8">The sequence shown here is derived from an EMBL/GenBank/DDBJ whole genome shotgun (WGS) entry which is preliminary data.</text>
</comment>
<feature type="region of interest" description="Disordered" evidence="6">
    <location>
        <begin position="688"/>
        <end position="719"/>
    </location>
</feature>
<feature type="compositionally biased region" description="Polar residues" evidence="6">
    <location>
        <begin position="588"/>
        <end position="602"/>
    </location>
</feature>
<evidence type="ECO:0000256" key="5">
    <source>
        <dbReference type="RuleBase" id="RU004019"/>
    </source>
</evidence>
<evidence type="ECO:0000313" key="8">
    <source>
        <dbReference type="EMBL" id="VEL37174.1"/>
    </source>
</evidence>
<dbReference type="Gene3D" id="1.10.10.10">
    <property type="entry name" value="Winged helix-like DNA-binding domain superfamily/Winged helix DNA-binding domain"/>
    <property type="match status" value="1"/>
</dbReference>
<evidence type="ECO:0000256" key="3">
    <source>
        <dbReference type="ARBA" id="ARBA00023125"/>
    </source>
</evidence>
<dbReference type="InterPro" id="IPR046328">
    <property type="entry name" value="ETS_fam"/>
</dbReference>
<feature type="compositionally biased region" description="Low complexity" evidence="6">
    <location>
        <begin position="556"/>
        <end position="579"/>
    </location>
</feature>
<feature type="region of interest" description="Disordered" evidence="6">
    <location>
        <begin position="508"/>
        <end position="618"/>
    </location>
</feature>
<feature type="compositionally biased region" description="Basic and acidic residues" evidence="6">
    <location>
        <begin position="539"/>
        <end position="555"/>
    </location>
</feature>
<evidence type="ECO:0000256" key="2">
    <source>
        <dbReference type="ARBA" id="ARBA00005562"/>
    </source>
</evidence>
<evidence type="ECO:0000256" key="4">
    <source>
        <dbReference type="ARBA" id="ARBA00023242"/>
    </source>
</evidence>
<keyword evidence="9" id="KW-1185">Reference proteome</keyword>
<dbReference type="EMBL" id="CAAALY010254231">
    <property type="protein sequence ID" value="VEL37174.1"/>
    <property type="molecule type" value="Genomic_DNA"/>
</dbReference>
<keyword evidence="4 5" id="KW-0539">Nucleus</keyword>
<evidence type="ECO:0000259" key="7">
    <source>
        <dbReference type="PROSITE" id="PS50061"/>
    </source>
</evidence>
<dbReference type="PANTHER" id="PTHR11849">
    <property type="entry name" value="ETS"/>
    <property type="match status" value="1"/>
</dbReference>
<dbReference type="GO" id="GO:0030154">
    <property type="term" value="P:cell differentiation"/>
    <property type="evidence" value="ECO:0007669"/>
    <property type="project" value="TreeGrafter"/>
</dbReference>
<feature type="region of interest" description="Disordered" evidence="6">
    <location>
        <begin position="253"/>
        <end position="279"/>
    </location>
</feature>
<feature type="compositionally biased region" description="Basic and acidic residues" evidence="6">
    <location>
        <begin position="517"/>
        <end position="526"/>
    </location>
</feature>
<protein>
    <recommendedName>
        <fullName evidence="7">ETS domain-containing protein</fullName>
    </recommendedName>
</protein>
<feature type="compositionally biased region" description="Polar residues" evidence="6">
    <location>
        <begin position="263"/>
        <end position="277"/>
    </location>
</feature>
<accession>A0A3S5B0R9</accession>
<organism evidence="8 9">
    <name type="scientific">Protopolystoma xenopodis</name>
    <dbReference type="NCBI Taxonomy" id="117903"/>
    <lineage>
        <taxon>Eukaryota</taxon>
        <taxon>Metazoa</taxon>
        <taxon>Spiralia</taxon>
        <taxon>Lophotrochozoa</taxon>
        <taxon>Platyhelminthes</taxon>
        <taxon>Monogenea</taxon>
        <taxon>Polyopisthocotylea</taxon>
        <taxon>Polystomatidea</taxon>
        <taxon>Polystomatidae</taxon>
        <taxon>Protopolystoma</taxon>
    </lineage>
</organism>
<dbReference type="GO" id="GO:0005634">
    <property type="term" value="C:nucleus"/>
    <property type="evidence" value="ECO:0007669"/>
    <property type="project" value="UniProtKB-SubCell"/>
</dbReference>
<dbReference type="AlphaFoldDB" id="A0A3S5B0R9"/>
<dbReference type="InterPro" id="IPR000418">
    <property type="entry name" value="Ets_dom"/>
</dbReference>
<dbReference type="GO" id="GO:0000981">
    <property type="term" value="F:DNA-binding transcription factor activity, RNA polymerase II-specific"/>
    <property type="evidence" value="ECO:0007669"/>
    <property type="project" value="TreeGrafter"/>
</dbReference>
<evidence type="ECO:0000256" key="6">
    <source>
        <dbReference type="SAM" id="MobiDB-lite"/>
    </source>
</evidence>
<name>A0A3S5B0R9_9PLAT</name>